<dbReference type="EMBL" id="JAUSYA010000001">
    <property type="protein sequence ID" value="MDQ0687307.1"/>
    <property type="molecule type" value="Genomic_DNA"/>
</dbReference>
<evidence type="ECO:0000313" key="3">
    <source>
        <dbReference type="Proteomes" id="UP001243364"/>
    </source>
</evidence>
<sequence length="33" mass="3518">MSMPGVSTGAGSSTGPDHHTYTFERIQELPLGR</sequence>
<feature type="region of interest" description="Disordered" evidence="1">
    <location>
        <begin position="1"/>
        <end position="33"/>
    </location>
</feature>
<gene>
    <name evidence="2" type="ORF">QFZ56_006270</name>
</gene>
<name>A0ABU0Q9G7_STRAH</name>
<reference evidence="2 3" key="1">
    <citation type="submission" date="2023-07" db="EMBL/GenBank/DDBJ databases">
        <title>Comparative genomics of wheat-associated soil bacteria to identify genetic determinants of phenazine resistance.</title>
        <authorList>
            <person name="Mouncey N."/>
        </authorList>
    </citation>
    <scope>NUCLEOTIDE SEQUENCE [LARGE SCALE GENOMIC DNA]</scope>
    <source>
        <strain evidence="2 3">W4I19-2</strain>
    </source>
</reference>
<evidence type="ECO:0000256" key="1">
    <source>
        <dbReference type="SAM" id="MobiDB-lite"/>
    </source>
</evidence>
<organism evidence="2 3">
    <name type="scientific">Streptomyces achromogenes</name>
    <dbReference type="NCBI Taxonomy" id="67255"/>
    <lineage>
        <taxon>Bacteria</taxon>
        <taxon>Bacillati</taxon>
        <taxon>Actinomycetota</taxon>
        <taxon>Actinomycetes</taxon>
        <taxon>Kitasatosporales</taxon>
        <taxon>Streptomycetaceae</taxon>
        <taxon>Streptomyces</taxon>
    </lineage>
</organism>
<feature type="compositionally biased region" description="Basic and acidic residues" evidence="1">
    <location>
        <begin position="16"/>
        <end position="27"/>
    </location>
</feature>
<proteinExistence type="predicted"/>
<keyword evidence="3" id="KW-1185">Reference proteome</keyword>
<protein>
    <submittedName>
        <fullName evidence="2">Uncharacterized protein</fullName>
    </submittedName>
</protein>
<dbReference type="Proteomes" id="UP001243364">
    <property type="component" value="Unassembled WGS sequence"/>
</dbReference>
<evidence type="ECO:0000313" key="2">
    <source>
        <dbReference type="EMBL" id="MDQ0687307.1"/>
    </source>
</evidence>
<comment type="caution">
    <text evidence="2">The sequence shown here is derived from an EMBL/GenBank/DDBJ whole genome shotgun (WGS) entry which is preliminary data.</text>
</comment>
<accession>A0ABU0Q9G7</accession>